<evidence type="ECO:0000256" key="1">
    <source>
        <dbReference type="ARBA" id="ARBA00022679"/>
    </source>
</evidence>
<keyword evidence="1" id="KW-0808">Transferase</keyword>
<accession>A0A2V1DVK5</accession>
<name>A0A2V1DVK5_9PLEO</name>
<dbReference type="InterPro" id="IPR023213">
    <property type="entry name" value="CAT-like_dom_sf"/>
</dbReference>
<dbReference type="Proteomes" id="UP000244855">
    <property type="component" value="Unassembled WGS sequence"/>
</dbReference>
<dbReference type="PANTHER" id="PTHR31896">
    <property type="entry name" value="FAMILY REGULATORY PROTEIN, PUTATIVE (AFU_ORTHOLOGUE AFUA_3G14730)-RELATED"/>
    <property type="match status" value="1"/>
</dbReference>
<proteinExistence type="predicted"/>
<dbReference type="GO" id="GO:0016740">
    <property type="term" value="F:transferase activity"/>
    <property type="evidence" value="ECO:0007669"/>
    <property type="project" value="UniProtKB-KW"/>
</dbReference>
<reference evidence="2 3" key="1">
    <citation type="journal article" date="2018" name="Sci. Rep.">
        <title>Comparative genomics provides insights into the lifestyle and reveals functional heterogeneity of dark septate endophytic fungi.</title>
        <authorList>
            <person name="Knapp D.G."/>
            <person name="Nemeth J.B."/>
            <person name="Barry K."/>
            <person name="Hainaut M."/>
            <person name="Henrissat B."/>
            <person name="Johnson J."/>
            <person name="Kuo A."/>
            <person name="Lim J.H.P."/>
            <person name="Lipzen A."/>
            <person name="Nolan M."/>
            <person name="Ohm R.A."/>
            <person name="Tamas L."/>
            <person name="Grigoriev I.V."/>
            <person name="Spatafora J.W."/>
            <person name="Nagy L.G."/>
            <person name="Kovacs G.M."/>
        </authorList>
    </citation>
    <scope>NUCLEOTIDE SEQUENCE [LARGE SCALE GENOMIC DNA]</scope>
    <source>
        <strain evidence="2 3">DSE2036</strain>
    </source>
</reference>
<dbReference type="Gene3D" id="3.30.559.10">
    <property type="entry name" value="Chloramphenicol acetyltransferase-like domain"/>
    <property type="match status" value="2"/>
</dbReference>
<protein>
    <submittedName>
        <fullName evidence="2">Uncharacterized protein</fullName>
    </submittedName>
</protein>
<dbReference type="OrthoDB" id="1862401at2759"/>
<dbReference type="PANTHER" id="PTHR31896:SF64">
    <property type="entry name" value="TRICHOTHECENE 3-O-ACETYLTRANSFERASE"/>
    <property type="match status" value="1"/>
</dbReference>
<organism evidence="2 3">
    <name type="scientific">Periconia macrospinosa</name>
    <dbReference type="NCBI Taxonomy" id="97972"/>
    <lineage>
        <taxon>Eukaryota</taxon>
        <taxon>Fungi</taxon>
        <taxon>Dikarya</taxon>
        <taxon>Ascomycota</taxon>
        <taxon>Pezizomycotina</taxon>
        <taxon>Dothideomycetes</taxon>
        <taxon>Pleosporomycetidae</taxon>
        <taxon>Pleosporales</taxon>
        <taxon>Massarineae</taxon>
        <taxon>Periconiaceae</taxon>
        <taxon>Periconia</taxon>
    </lineage>
</organism>
<dbReference type="AlphaFoldDB" id="A0A2V1DVK5"/>
<dbReference type="InterPro" id="IPR051283">
    <property type="entry name" value="Sec_Metabolite_Acyltrans"/>
</dbReference>
<sequence>MEPKLVKSRLPLIPEHTKLPPLDQIESRLIVPILLVFRLESCDGQDAIIQDLQDGLATTIEEIPFIAGHVVPDDKRRGTIQLVVEEADGVWFHAKEIPEMTFDELEHRRFSPVCFPIASLMPEPRLHDWEKSPVLTVQATFITGGMLLLLSTHHSVMDGKGMSMMIKIWAKNVEAASQGLLPSEFIESDLSDRSPVFEDGSRSMHLTSIPNYRLTKQVWRSALQRELLAAAVTGDLSHPRLSLLRELELSFWTIPRESLQAIKHGALASPDTPVPTENMLLSALLWRHITRARRLSARGIHSTSLVNVIDIRRRLEPPLPHDYLGNALAHAKTNASALDVESNKPLYELAQQITESIDWWTSERMWGFIGAVDSTQHVAKPCMDNFKGADLEVTNMRSYGDSMEGQWGPALAKAVALRTPYIATYDGWVSVFPSREDGAAEFIIVGERTTLDRLKRDAEWRSLAQLHQ</sequence>
<dbReference type="EMBL" id="KZ805360">
    <property type="protein sequence ID" value="PVI01285.1"/>
    <property type="molecule type" value="Genomic_DNA"/>
</dbReference>
<gene>
    <name evidence="2" type="ORF">DM02DRAFT_706092</name>
</gene>
<evidence type="ECO:0000313" key="2">
    <source>
        <dbReference type="EMBL" id="PVI01285.1"/>
    </source>
</evidence>
<dbReference type="Pfam" id="PF02458">
    <property type="entry name" value="Transferase"/>
    <property type="match status" value="1"/>
</dbReference>
<evidence type="ECO:0000313" key="3">
    <source>
        <dbReference type="Proteomes" id="UP000244855"/>
    </source>
</evidence>
<keyword evidence="3" id="KW-1185">Reference proteome</keyword>
<dbReference type="STRING" id="97972.A0A2V1DVK5"/>